<evidence type="ECO:0008006" key="4">
    <source>
        <dbReference type="Google" id="ProtNLM"/>
    </source>
</evidence>
<dbReference type="EMBL" id="PFMD01000049">
    <property type="protein sequence ID" value="PIY96450.1"/>
    <property type="molecule type" value="Genomic_DNA"/>
</dbReference>
<feature type="transmembrane region" description="Helical" evidence="1">
    <location>
        <begin position="14"/>
        <end position="40"/>
    </location>
</feature>
<name>A0A2M7RI86_9BACT</name>
<dbReference type="InterPro" id="IPR019198">
    <property type="entry name" value="Beta_propeller_containing"/>
</dbReference>
<evidence type="ECO:0000313" key="3">
    <source>
        <dbReference type="Proteomes" id="UP000230779"/>
    </source>
</evidence>
<accession>A0A2M7RI86</accession>
<dbReference type="AlphaFoldDB" id="A0A2M7RI86"/>
<dbReference type="Proteomes" id="UP000230779">
    <property type="component" value="Unassembled WGS sequence"/>
</dbReference>
<dbReference type="PIRSF" id="PIRSF006425">
    <property type="entry name" value="UCP006425_WD40"/>
    <property type="match status" value="1"/>
</dbReference>
<dbReference type="InterPro" id="IPR014441">
    <property type="entry name" value="UCP006425_b-propeller"/>
</dbReference>
<proteinExistence type="predicted"/>
<comment type="caution">
    <text evidence="2">The sequence shown here is derived from an EMBL/GenBank/DDBJ whole genome shotgun (WGS) entry which is preliminary data.</text>
</comment>
<keyword evidence="1" id="KW-0812">Transmembrane</keyword>
<evidence type="ECO:0000313" key="2">
    <source>
        <dbReference type="EMBL" id="PIY96450.1"/>
    </source>
</evidence>
<dbReference type="Pfam" id="PF09826">
    <property type="entry name" value="Beta_propel"/>
    <property type="match status" value="1"/>
</dbReference>
<gene>
    <name evidence="2" type="ORF">COY66_04120</name>
</gene>
<keyword evidence="1" id="KW-1133">Transmembrane helix</keyword>
<evidence type="ECO:0000256" key="1">
    <source>
        <dbReference type="SAM" id="Phobius"/>
    </source>
</evidence>
<keyword evidence="1" id="KW-0472">Membrane</keyword>
<reference evidence="2 3" key="1">
    <citation type="submission" date="2017-09" db="EMBL/GenBank/DDBJ databases">
        <title>Depth-based differentiation of microbial function through sediment-hosted aquifers and enrichment of novel symbionts in the deep terrestrial subsurface.</title>
        <authorList>
            <person name="Probst A.J."/>
            <person name="Ladd B."/>
            <person name="Jarett J.K."/>
            <person name="Geller-Mcgrath D.E."/>
            <person name="Sieber C.M."/>
            <person name="Emerson J.B."/>
            <person name="Anantharaman K."/>
            <person name="Thomas B.C."/>
            <person name="Malmstrom R."/>
            <person name="Stieglmeier M."/>
            <person name="Klingl A."/>
            <person name="Woyke T."/>
            <person name="Ryan C.M."/>
            <person name="Banfield J.F."/>
        </authorList>
    </citation>
    <scope>NUCLEOTIDE SEQUENCE [LARGE SCALE GENOMIC DNA]</scope>
    <source>
        <strain evidence="2">CG_4_10_14_0_8_um_filter_42_10</strain>
    </source>
</reference>
<sequence>MKSQKGALPKAKNLISWSFFVVVLAICGLFTVALIIILNYQVSINHNTNQALIASGLPKFASCDALYNKLKNTEQALNYRSSDMLLGLAPTKEAAEGGGGAEYSATNIQVEGVDEADTVKTDGKYIYTIAEKLVTISQAYPTDQAELLSKITYDNESTPTALFIQDDNLLVFGYRYPLYNNEASDLKMIPRYSTLTFMEIYSLKDPKNPDLKRKIELEGDYHSSRKIDNYVYFVLNSYPDYQILESKPTDLTDSTIVPIFRDYQASELSGAEKGFDSMVKCSSVSYIEPIVNNQYLTVVGLPIDDYDKEISKEVILGGGSNIYASLKNLYVANTNYNYSGGILSELIPSSDEETVVYKFSLNQGQVKYQKKATVPGTVLNQFSMDEHKDYFRLATTIGHVSQMESNSTNNVYILDSNLSQVGSIEDIAPGEKIYSARFMGDKAYLVTFKKVDPFFTLDVSDPANPKILGKLKIPGYSDYLHPYDENHIIGVGKEAVDAEEAGADFAWYQGLKMAIFDVTDFANPKELHKVVIGDRGTDSPVLFDHKAFLFSKGKNLLAIPVLLAEIGQSLKDDPNTEKFTYGDYVYQGTYVYNISLDKGFELKGRITHYEDDSAFQKAGYYFGEGDNSISRNLYIDDSLYSISSGKIKINSLNDLADQGEIALK</sequence>
<organism evidence="2 3">
    <name type="scientific">Candidatus Kerfeldbacteria bacterium CG_4_10_14_0_8_um_filter_42_10</name>
    <dbReference type="NCBI Taxonomy" id="2014248"/>
    <lineage>
        <taxon>Bacteria</taxon>
        <taxon>Candidatus Kerfeldiibacteriota</taxon>
    </lineage>
</organism>
<protein>
    <recommendedName>
        <fullName evidence="4">Beta propeller domain-containing protein</fullName>
    </recommendedName>
</protein>